<dbReference type="KEGG" id="ntg:NSCAC_1649"/>
<dbReference type="Pfam" id="PF01618">
    <property type="entry name" value="MotA_ExbB"/>
    <property type="match status" value="1"/>
</dbReference>
<dbReference type="GO" id="GO:0005886">
    <property type="term" value="C:plasma membrane"/>
    <property type="evidence" value="ECO:0007669"/>
    <property type="project" value="UniProtKB-SubCell"/>
</dbReference>
<feature type="transmembrane region" description="Helical" evidence="7">
    <location>
        <begin position="20"/>
        <end position="42"/>
    </location>
</feature>
<reference evidence="9 10" key="1">
    <citation type="submission" date="2020-03" db="EMBL/GenBank/DDBJ databases">
        <authorList>
            <person name="Picone N."/>
        </authorList>
    </citation>
    <scope>NUCLEOTIDE SEQUENCE [LARGE SCALE GENOMIC DNA]</scope>
    <source>
        <strain evidence="9">NSCAC1</strain>
    </source>
</reference>
<evidence type="ECO:0000256" key="3">
    <source>
        <dbReference type="ARBA" id="ARBA00022692"/>
    </source>
</evidence>
<evidence type="ECO:0000256" key="6">
    <source>
        <dbReference type="RuleBase" id="RU004057"/>
    </source>
</evidence>
<feature type="domain" description="MotA/TolQ/ExbB proton channel" evidence="8">
    <location>
        <begin position="63"/>
        <end position="166"/>
    </location>
</feature>
<keyword evidence="10" id="KW-1185">Reference proteome</keyword>
<dbReference type="InterPro" id="IPR002898">
    <property type="entry name" value="MotA_ExbB_proton_chnl"/>
</dbReference>
<evidence type="ECO:0000313" key="10">
    <source>
        <dbReference type="Proteomes" id="UP000516072"/>
    </source>
</evidence>
<accession>A0A7G1QBG4</accession>
<dbReference type="AlphaFoldDB" id="A0A7G1QBG4"/>
<evidence type="ECO:0000259" key="8">
    <source>
        <dbReference type="Pfam" id="PF01618"/>
    </source>
</evidence>
<protein>
    <submittedName>
        <fullName evidence="9">MotA/TolQ/ExbB proton channel</fullName>
    </submittedName>
</protein>
<evidence type="ECO:0000313" key="9">
    <source>
        <dbReference type="EMBL" id="CAB1277397.1"/>
    </source>
</evidence>
<keyword evidence="6" id="KW-0813">Transport</keyword>
<keyword evidence="6" id="KW-0653">Protein transport</keyword>
<proteinExistence type="inferred from homology"/>
<feature type="transmembrane region" description="Helical" evidence="7">
    <location>
        <begin position="131"/>
        <end position="152"/>
    </location>
</feature>
<keyword evidence="5 7" id="KW-0472">Membrane</keyword>
<dbReference type="GO" id="GO:0017038">
    <property type="term" value="P:protein import"/>
    <property type="evidence" value="ECO:0007669"/>
    <property type="project" value="TreeGrafter"/>
</dbReference>
<name>A0A7G1QBG4_9GAMM</name>
<evidence type="ECO:0000256" key="2">
    <source>
        <dbReference type="ARBA" id="ARBA00022475"/>
    </source>
</evidence>
<dbReference type="InterPro" id="IPR050790">
    <property type="entry name" value="ExbB/TolQ_transport"/>
</dbReference>
<evidence type="ECO:0000256" key="7">
    <source>
        <dbReference type="SAM" id="Phobius"/>
    </source>
</evidence>
<dbReference type="Proteomes" id="UP000516072">
    <property type="component" value="Chromosome"/>
</dbReference>
<organism evidence="9 10">
    <name type="scientific">Candidatus Nitrosacidococcus tergens</name>
    <dbReference type="NCBI Taxonomy" id="553981"/>
    <lineage>
        <taxon>Bacteria</taxon>
        <taxon>Pseudomonadati</taxon>
        <taxon>Pseudomonadota</taxon>
        <taxon>Gammaproteobacteria</taxon>
        <taxon>Chromatiales</taxon>
        <taxon>Chromatiaceae</taxon>
        <taxon>Candidatus Nitrosacidococcus</taxon>
    </lineage>
</organism>
<gene>
    <name evidence="9" type="ORF">NSCAC_1649</name>
</gene>
<feature type="transmembrane region" description="Helical" evidence="7">
    <location>
        <begin position="87"/>
        <end position="111"/>
    </location>
</feature>
<keyword evidence="3 7" id="KW-0812">Transmembrane</keyword>
<comment type="subcellular location">
    <subcellularLocation>
        <location evidence="1">Cell membrane</location>
        <topology evidence="1">Multi-pass membrane protein</topology>
    </subcellularLocation>
    <subcellularLocation>
        <location evidence="6">Membrane</location>
        <topology evidence="6">Multi-pass membrane protein</topology>
    </subcellularLocation>
</comment>
<dbReference type="PANTHER" id="PTHR30625:SF18">
    <property type="entry name" value="TONB2 ENERGY TRANSDUCTION SYSTEM INNER MEMBRANE COMPONENT EXBB"/>
    <property type="match status" value="1"/>
</dbReference>
<evidence type="ECO:0000256" key="1">
    <source>
        <dbReference type="ARBA" id="ARBA00004651"/>
    </source>
</evidence>
<evidence type="ECO:0000256" key="4">
    <source>
        <dbReference type="ARBA" id="ARBA00022989"/>
    </source>
</evidence>
<evidence type="ECO:0000256" key="5">
    <source>
        <dbReference type="ARBA" id="ARBA00023136"/>
    </source>
</evidence>
<dbReference type="RefSeq" id="WP_197744302.1">
    <property type="nucleotide sequence ID" value="NZ_LR778175.1"/>
</dbReference>
<sequence length="172" mass="19301">MGMFSDGLFKINSFLVQGGSVLWIIFITSFFMWMLIIERYYFLFILHPARLQQLISSWEQLPKHRSWHAQKIREGMIADIASHLKQFLLLIKSLTAALPMLGLLGTVIGMIEVFDVMTVSGTGNTRGFAGGISTALITTLAGLVTSLSGVYFSADLEHRVDRTIEQTMDLLR</sequence>
<keyword evidence="2" id="KW-1003">Cell membrane</keyword>
<dbReference type="EMBL" id="LR778175">
    <property type="protein sequence ID" value="CAB1277397.1"/>
    <property type="molecule type" value="Genomic_DNA"/>
</dbReference>
<comment type="similarity">
    <text evidence="6">Belongs to the exbB/tolQ family.</text>
</comment>
<keyword evidence="4 7" id="KW-1133">Transmembrane helix</keyword>
<dbReference type="PANTHER" id="PTHR30625">
    <property type="entry name" value="PROTEIN TOLQ"/>
    <property type="match status" value="1"/>
</dbReference>